<evidence type="ECO:0000313" key="5">
    <source>
        <dbReference type="Proteomes" id="UP000234951"/>
    </source>
</evidence>
<gene>
    <name evidence="3" type="ORF">CU635_01500</name>
    <name evidence="4" type="ORF">CVD25_07345</name>
</gene>
<dbReference type="SUPFAM" id="SSF46894">
    <property type="entry name" value="C-terminal effector domain of the bipartite response regulators"/>
    <property type="match status" value="1"/>
</dbReference>
<sequence length="60" mass="7052">MSVMKGKKEFSPKLIFGSVRTDNPLTHCEREILKMVAEGKKAKEISSYFYHPELYIRNFK</sequence>
<organism evidence="3 5">
    <name type="scientific">Bacillus canaveralius</name>
    <dbReference type="NCBI Taxonomy" id="1403243"/>
    <lineage>
        <taxon>Bacteria</taxon>
        <taxon>Bacillati</taxon>
        <taxon>Bacillota</taxon>
        <taxon>Bacilli</taxon>
        <taxon>Bacillales</taxon>
        <taxon>Bacillaceae</taxon>
        <taxon>Bacillus</taxon>
    </lineage>
</organism>
<dbReference type="EMBL" id="PGVD01000021">
    <property type="protein sequence ID" value="PLR98537.1"/>
    <property type="molecule type" value="Genomic_DNA"/>
</dbReference>
<keyword evidence="6" id="KW-1185">Reference proteome</keyword>
<name>A0A2N5GRX9_9BACI</name>
<accession>A0A2N5GRX9</accession>
<keyword evidence="1" id="KW-0805">Transcription regulation</keyword>
<proteinExistence type="predicted"/>
<dbReference type="GO" id="GO:0006355">
    <property type="term" value="P:regulation of DNA-templated transcription"/>
    <property type="evidence" value="ECO:0007669"/>
    <property type="project" value="InterPro"/>
</dbReference>
<protein>
    <submittedName>
        <fullName evidence="3">Uncharacterized protein</fullName>
    </submittedName>
</protein>
<dbReference type="EMBL" id="PGVA01000003">
    <property type="protein sequence ID" value="PLR86304.1"/>
    <property type="molecule type" value="Genomic_DNA"/>
</dbReference>
<dbReference type="Proteomes" id="UP000234951">
    <property type="component" value="Unassembled WGS sequence"/>
</dbReference>
<keyword evidence="2" id="KW-0804">Transcription</keyword>
<dbReference type="GO" id="GO:0003677">
    <property type="term" value="F:DNA binding"/>
    <property type="evidence" value="ECO:0007669"/>
    <property type="project" value="InterPro"/>
</dbReference>
<evidence type="ECO:0000256" key="2">
    <source>
        <dbReference type="ARBA" id="ARBA00023163"/>
    </source>
</evidence>
<dbReference type="AlphaFoldDB" id="A0A2N5GRX9"/>
<dbReference type="InterPro" id="IPR016032">
    <property type="entry name" value="Sig_transdc_resp-reg_C-effctor"/>
</dbReference>
<dbReference type="Proteomes" id="UP000235114">
    <property type="component" value="Unassembled WGS sequence"/>
</dbReference>
<reference evidence="3 5" key="1">
    <citation type="submission" date="2017-11" db="EMBL/GenBank/DDBJ databases">
        <title>Comparitive Functional Genomics of Dry Heat Resistant strains isolated from the Viking Spacecraft.</title>
        <authorList>
            <person name="Seuylemezian A."/>
            <person name="Cooper K."/>
            <person name="Vaishampayan P."/>
        </authorList>
    </citation>
    <scope>NUCLEOTIDE SEQUENCE [LARGE SCALE GENOMIC DNA]</scope>
    <source>
        <strain evidence="3 5">M4.6</strain>
    </source>
</reference>
<comment type="caution">
    <text evidence="3">The sequence shown here is derived from an EMBL/GenBank/DDBJ whole genome shotgun (WGS) entry which is preliminary data.</text>
</comment>
<evidence type="ECO:0000313" key="6">
    <source>
        <dbReference type="Proteomes" id="UP000235114"/>
    </source>
</evidence>
<evidence type="ECO:0000256" key="1">
    <source>
        <dbReference type="ARBA" id="ARBA00023015"/>
    </source>
</evidence>
<evidence type="ECO:0000313" key="3">
    <source>
        <dbReference type="EMBL" id="PLR86304.1"/>
    </source>
</evidence>
<evidence type="ECO:0000313" key="4">
    <source>
        <dbReference type="EMBL" id="PLR98537.1"/>
    </source>
</evidence>
<reference evidence="4 6" key="2">
    <citation type="submission" date="2017-12" db="EMBL/GenBank/DDBJ databases">
        <title>Comparative Functional Genomics of Dry Heat Resistant strains isolated from the Viking Spacecraft.</title>
        <authorList>
            <person name="Seuylemezian A."/>
            <person name="Cooper K."/>
            <person name="Vaishampayan P."/>
        </authorList>
    </citation>
    <scope>NUCLEOTIDE SEQUENCE [LARGE SCALE GENOMIC DNA]</scope>
    <source>
        <strain evidence="4 6">ATCC 29669</strain>
    </source>
</reference>